<dbReference type="PANTHER" id="PTHR46238:SF8">
    <property type="entry name" value="ENDONUCLEASE_EXONUCLEASE_PHOSPHATASE DOMAIN-CONTAINING PROTEIN"/>
    <property type="match status" value="1"/>
</dbReference>
<organism evidence="1 2">
    <name type="scientific">Solanum commersonii</name>
    <name type="common">Commerson's wild potato</name>
    <name type="synonym">Commerson's nightshade</name>
    <dbReference type="NCBI Taxonomy" id="4109"/>
    <lineage>
        <taxon>Eukaryota</taxon>
        <taxon>Viridiplantae</taxon>
        <taxon>Streptophyta</taxon>
        <taxon>Embryophyta</taxon>
        <taxon>Tracheophyta</taxon>
        <taxon>Spermatophyta</taxon>
        <taxon>Magnoliopsida</taxon>
        <taxon>eudicotyledons</taxon>
        <taxon>Gunneridae</taxon>
        <taxon>Pentapetalae</taxon>
        <taxon>asterids</taxon>
        <taxon>lamiids</taxon>
        <taxon>Solanales</taxon>
        <taxon>Solanaceae</taxon>
        <taxon>Solanoideae</taxon>
        <taxon>Solaneae</taxon>
        <taxon>Solanum</taxon>
    </lineage>
</organism>
<comment type="caution">
    <text evidence="1">The sequence shown here is derived from an EMBL/GenBank/DDBJ whole genome shotgun (WGS) entry which is preliminary data.</text>
</comment>
<proteinExistence type="predicted"/>
<name>A0A9J5ZJU2_SOLCO</name>
<keyword evidence="2" id="KW-1185">Reference proteome</keyword>
<dbReference type="EMBL" id="JACXVP010000004">
    <property type="protein sequence ID" value="KAG5611654.1"/>
    <property type="molecule type" value="Genomic_DNA"/>
</dbReference>
<dbReference type="AlphaFoldDB" id="A0A9J5ZJU2"/>
<gene>
    <name evidence="1" type="ORF">H5410_022935</name>
</gene>
<dbReference type="PANTHER" id="PTHR46238">
    <property type="entry name" value="REVERSE TRANSCRIPTASE DOMAIN-CONTAINING PROTEIN"/>
    <property type="match status" value="1"/>
</dbReference>
<protein>
    <submittedName>
        <fullName evidence="1">Uncharacterized protein</fullName>
    </submittedName>
</protein>
<dbReference type="Gene3D" id="3.80.10.10">
    <property type="entry name" value="Ribonuclease Inhibitor"/>
    <property type="match status" value="1"/>
</dbReference>
<evidence type="ECO:0000313" key="2">
    <source>
        <dbReference type="Proteomes" id="UP000824120"/>
    </source>
</evidence>
<evidence type="ECO:0000313" key="1">
    <source>
        <dbReference type="EMBL" id="KAG5611654.1"/>
    </source>
</evidence>
<dbReference type="SUPFAM" id="SSF52058">
    <property type="entry name" value="L domain-like"/>
    <property type="match status" value="1"/>
</dbReference>
<reference evidence="1 2" key="1">
    <citation type="submission" date="2020-09" db="EMBL/GenBank/DDBJ databases">
        <title>De no assembly of potato wild relative species, Solanum commersonii.</title>
        <authorList>
            <person name="Cho K."/>
        </authorList>
    </citation>
    <scope>NUCLEOTIDE SEQUENCE [LARGE SCALE GENOMIC DNA]</scope>
    <source>
        <strain evidence="1">LZ3.2</strain>
        <tissue evidence="1">Leaf</tissue>
    </source>
</reference>
<accession>A0A9J5ZJU2</accession>
<dbReference type="OrthoDB" id="1298065at2759"/>
<dbReference type="InterPro" id="IPR032675">
    <property type="entry name" value="LRR_dom_sf"/>
</dbReference>
<dbReference type="Proteomes" id="UP000824120">
    <property type="component" value="Chromosome 4"/>
</dbReference>
<sequence length="416" mass="47712">MSVGERGNFRQNSLLTRLEEVRTPPMTAVRLLYFPGFSGSLPPLCNSYLRTVSNQFERPVPMPLLYCNYLEIFDVGNNTINGTLPTWLGTLQQLQTTMLRILDVSRNEFNGSLLPQVIHRSHVPQPLESEEEDDESYFASGFTWESVVIGYSCGLVVGTFMCSIMFKAGKPKWFLEGIIPHKNRRRKKRANQVAHAGNVFELVDERLRDDYCHAPKRKARFGTQCPRLILSEPLGNNILTSNVTHRIGVAWRKWRLASGVLCDKKIPHKLKGKFYRVVVRPALLYGAECWPVKNAHVQKMHVAEMRMLRWMCGHTRSDKIRNEVIREKVGVASVVDKARRGEMVWTCEEAGQSAQREGTRRGRGRPKKYWGEVIRQDMAQLHITEDMTLDRKEWRSRIKVEGDGLLASVEVLALHL</sequence>